<gene>
    <name evidence="9" type="ORF">NAEGRDRAFT_72007</name>
</gene>
<evidence type="ECO:0000256" key="2">
    <source>
        <dbReference type="ARBA" id="ARBA00022448"/>
    </source>
</evidence>
<accession>D2VSN9</accession>
<dbReference type="InParanoid" id="D2VSN9"/>
<feature type="repeat" description="Solcar" evidence="6">
    <location>
        <begin position="122"/>
        <end position="210"/>
    </location>
</feature>
<dbReference type="InterPro" id="IPR018108">
    <property type="entry name" value="MCP_transmembrane"/>
</dbReference>
<keyword evidence="10" id="KW-1185">Reference proteome</keyword>
<evidence type="ECO:0000256" key="7">
    <source>
        <dbReference type="RuleBase" id="RU000488"/>
    </source>
</evidence>
<evidence type="ECO:0000256" key="1">
    <source>
        <dbReference type="ARBA" id="ARBA00004141"/>
    </source>
</evidence>
<dbReference type="RefSeq" id="XP_002672900.1">
    <property type="nucleotide sequence ID" value="XM_002672854.1"/>
</dbReference>
<dbReference type="Gene3D" id="1.50.40.10">
    <property type="entry name" value="Mitochondrial carrier domain"/>
    <property type="match status" value="1"/>
</dbReference>
<comment type="subcellular location">
    <subcellularLocation>
        <location evidence="1">Membrane</location>
        <topology evidence="1">Multi-pass membrane protein</topology>
    </subcellularLocation>
</comment>
<dbReference type="Pfam" id="PF00153">
    <property type="entry name" value="Mito_carr"/>
    <property type="match status" value="3"/>
</dbReference>
<dbReference type="STRING" id="5762.D2VSN9"/>
<dbReference type="SMR" id="D2VSN9"/>
<dbReference type="PANTHER" id="PTHR46181:SF3">
    <property type="entry name" value="MITOCHONDRIAL GLYCINE TRANSPORTER"/>
    <property type="match status" value="1"/>
</dbReference>
<dbReference type="GeneID" id="8855816"/>
<dbReference type="SUPFAM" id="SSF103506">
    <property type="entry name" value="Mitochondrial carrier"/>
    <property type="match status" value="1"/>
</dbReference>
<dbReference type="KEGG" id="ngr:NAEGRDRAFT_72007"/>
<reference evidence="9 10" key="1">
    <citation type="journal article" date="2010" name="Cell">
        <title>The genome of Naegleria gruberi illuminates early eukaryotic versatility.</title>
        <authorList>
            <person name="Fritz-Laylin L.K."/>
            <person name="Prochnik S.E."/>
            <person name="Ginger M.L."/>
            <person name="Dacks J.B."/>
            <person name="Carpenter M.L."/>
            <person name="Field M.C."/>
            <person name="Kuo A."/>
            <person name="Paredez A."/>
            <person name="Chapman J."/>
            <person name="Pham J."/>
            <person name="Shu S."/>
            <person name="Neupane R."/>
            <person name="Cipriano M."/>
            <person name="Mancuso J."/>
            <person name="Tu H."/>
            <person name="Salamov A."/>
            <person name="Lindquist E."/>
            <person name="Shapiro H."/>
            <person name="Lucas S."/>
            <person name="Grigoriev I.V."/>
            <person name="Cande W.Z."/>
            <person name="Fulton C."/>
            <person name="Rokhsar D.S."/>
            <person name="Dawson S.C."/>
        </authorList>
    </citation>
    <scope>NUCLEOTIDE SEQUENCE [LARGE SCALE GENOMIC DNA]</scope>
    <source>
        <strain evidence="9 10">NEG-M</strain>
    </source>
</reference>
<feature type="transmembrane region" description="Helical" evidence="8">
    <location>
        <begin position="224"/>
        <end position="243"/>
    </location>
</feature>
<keyword evidence="8" id="KW-1133">Transmembrane helix</keyword>
<evidence type="ECO:0000256" key="8">
    <source>
        <dbReference type="SAM" id="Phobius"/>
    </source>
</evidence>
<keyword evidence="5 6" id="KW-0472">Membrane</keyword>
<name>D2VSN9_NAEGR</name>
<dbReference type="PROSITE" id="PS50920">
    <property type="entry name" value="SOLCAR"/>
    <property type="match status" value="3"/>
</dbReference>
<keyword evidence="2 7" id="KW-0813">Transport</keyword>
<protein>
    <submittedName>
        <fullName evidence="9">Predicted protein</fullName>
    </submittedName>
</protein>
<evidence type="ECO:0000313" key="10">
    <source>
        <dbReference type="Proteomes" id="UP000006671"/>
    </source>
</evidence>
<feature type="transmembrane region" description="Helical" evidence="8">
    <location>
        <begin position="182"/>
        <end position="204"/>
    </location>
</feature>
<keyword evidence="4" id="KW-0677">Repeat</keyword>
<feature type="repeat" description="Solcar" evidence="6">
    <location>
        <begin position="223"/>
        <end position="309"/>
    </location>
</feature>
<dbReference type="OrthoDB" id="1924968at2759"/>
<dbReference type="GO" id="GO:0016020">
    <property type="term" value="C:membrane"/>
    <property type="evidence" value="ECO:0007669"/>
    <property type="project" value="UniProtKB-SubCell"/>
</dbReference>
<evidence type="ECO:0000256" key="4">
    <source>
        <dbReference type="ARBA" id="ARBA00022737"/>
    </source>
</evidence>
<keyword evidence="3 6" id="KW-0812">Transmembrane</keyword>
<evidence type="ECO:0000256" key="3">
    <source>
        <dbReference type="ARBA" id="ARBA00022692"/>
    </source>
</evidence>
<dbReference type="Proteomes" id="UP000006671">
    <property type="component" value="Unassembled WGS sequence"/>
</dbReference>
<evidence type="ECO:0000256" key="5">
    <source>
        <dbReference type="ARBA" id="ARBA00023136"/>
    </source>
</evidence>
<proteinExistence type="inferred from homology"/>
<dbReference type="FunCoup" id="D2VSN9">
    <property type="interactions" value="123"/>
</dbReference>
<dbReference type="GO" id="GO:0005739">
    <property type="term" value="C:mitochondrion"/>
    <property type="evidence" value="ECO:0007669"/>
    <property type="project" value="TreeGrafter"/>
</dbReference>
<dbReference type="eggNOG" id="KOG0766">
    <property type="taxonomic scope" value="Eukaryota"/>
</dbReference>
<dbReference type="VEuPathDB" id="AmoebaDB:NAEGRDRAFT_72007"/>
<evidence type="ECO:0000256" key="6">
    <source>
        <dbReference type="PROSITE-ProRule" id="PRU00282"/>
    </source>
</evidence>
<dbReference type="EMBL" id="GG738894">
    <property type="protein sequence ID" value="EFC40156.1"/>
    <property type="molecule type" value="Genomic_DNA"/>
</dbReference>
<evidence type="ECO:0000313" key="9">
    <source>
        <dbReference type="EMBL" id="EFC40156.1"/>
    </source>
</evidence>
<dbReference type="InterPro" id="IPR002067">
    <property type="entry name" value="MCP"/>
</dbReference>
<dbReference type="PANTHER" id="PTHR46181">
    <property type="entry name" value="MITOCHONDRIAL GLYCINE TRANSPORTER"/>
    <property type="match status" value="1"/>
</dbReference>
<comment type="similarity">
    <text evidence="7">Belongs to the mitochondrial carrier (TC 2.A.29) family.</text>
</comment>
<dbReference type="GO" id="GO:1904983">
    <property type="term" value="P:glycine import into mitochondrion"/>
    <property type="evidence" value="ECO:0007669"/>
    <property type="project" value="TreeGrafter"/>
</dbReference>
<feature type="repeat" description="Solcar" evidence="6">
    <location>
        <begin position="4"/>
        <end position="113"/>
    </location>
</feature>
<dbReference type="InterPro" id="IPR023395">
    <property type="entry name" value="MCP_dom_sf"/>
</dbReference>
<organism evidence="10">
    <name type="scientific">Naegleria gruberi</name>
    <name type="common">Amoeba</name>
    <dbReference type="NCBI Taxonomy" id="5762"/>
    <lineage>
        <taxon>Eukaryota</taxon>
        <taxon>Discoba</taxon>
        <taxon>Heterolobosea</taxon>
        <taxon>Tetramitia</taxon>
        <taxon>Eutetramitia</taxon>
        <taxon>Vahlkampfiidae</taxon>
        <taxon>Naegleria</taxon>
    </lineage>
</organism>
<dbReference type="GO" id="GO:0015187">
    <property type="term" value="F:glycine transmembrane transporter activity"/>
    <property type="evidence" value="ECO:0007669"/>
    <property type="project" value="TreeGrafter"/>
</dbReference>
<dbReference type="AlphaFoldDB" id="D2VSN9"/>
<dbReference type="OMA" id="RYESFHY"/>
<sequence length="312" mass="34490">MNKEKSYSHIIAGGVSGVAASLVTQPLDVLKTNLIGAREKLKVSDINAKGKLQGSISFIKSIYNKEVSLFRTFFNIENMKGIVGLWRGTIPTFWRYLPGGAMYFGSIHFLRNGPLNKNNGFPQTVNDFLIGAISKSSATIATMPILVVKTRFESIHAMESTKSRGLISTITEIHKQQGMRGLFTGVVPTLIRDIPYSGLFYVFYRQTNDFLTWFKLGSTDSNQLISIAAVSSVIAGATATLITHPFDLVRTRMQLPNQGGYNGFMDALITIPKEEGLRTLFFRGIIPKILKRGLAHAISWSLYESTVKVATQ</sequence>
<dbReference type="PRINTS" id="PR00926">
    <property type="entry name" value="MITOCARRIER"/>
</dbReference>